<organism evidence="1 2">
    <name type="scientific">Stylosanthes scabra</name>
    <dbReference type="NCBI Taxonomy" id="79078"/>
    <lineage>
        <taxon>Eukaryota</taxon>
        <taxon>Viridiplantae</taxon>
        <taxon>Streptophyta</taxon>
        <taxon>Embryophyta</taxon>
        <taxon>Tracheophyta</taxon>
        <taxon>Spermatophyta</taxon>
        <taxon>Magnoliopsida</taxon>
        <taxon>eudicotyledons</taxon>
        <taxon>Gunneridae</taxon>
        <taxon>Pentapetalae</taxon>
        <taxon>rosids</taxon>
        <taxon>fabids</taxon>
        <taxon>Fabales</taxon>
        <taxon>Fabaceae</taxon>
        <taxon>Papilionoideae</taxon>
        <taxon>50 kb inversion clade</taxon>
        <taxon>dalbergioids sensu lato</taxon>
        <taxon>Dalbergieae</taxon>
        <taxon>Pterocarpus clade</taxon>
        <taxon>Stylosanthes</taxon>
    </lineage>
</organism>
<accession>A0ABU6U5M7</accession>
<gene>
    <name evidence="1" type="ORF">PIB30_010300</name>
</gene>
<dbReference type="EMBL" id="JASCZI010120853">
    <property type="protein sequence ID" value="MED6155952.1"/>
    <property type="molecule type" value="Genomic_DNA"/>
</dbReference>
<comment type="caution">
    <text evidence="1">The sequence shown here is derived from an EMBL/GenBank/DDBJ whole genome shotgun (WGS) entry which is preliminary data.</text>
</comment>
<sequence length="110" mass="12592">MGEVGAGFSHVAPAAGEKGAAFQVPSLSRRERVGGRRGRWASRPWRRRDGEADKYKVEDAKLHEKANAMNALELYVYKMEKDLSFALWRRRRFILQLIRLEICLMVIASS</sequence>
<evidence type="ECO:0000313" key="2">
    <source>
        <dbReference type="Proteomes" id="UP001341840"/>
    </source>
</evidence>
<reference evidence="1 2" key="1">
    <citation type="journal article" date="2023" name="Plants (Basel)">
        <title>Bridging the Gap: Combining Genomics and Transcriptomics Approaches to Understand Stylosanthes scabra, an Orphan Legume from the Brazilian Caatinga.</title>
        <authorList>
            <person name="Ferreira-Neto J.R.C."/>
            <person name="da Silva M.D."/>
            <person name="Binneck E."/>
            <person name="de Melo N.F."/>
            <person name="da Silva R.H."/>
            <person name="de Melo A.L.T.M."/>
            <person name="Pandolfi V."/>
            <person name="Bustamante F.O."/>
            <person name="Brasileiro-Vidal A.C."/>
            <person name="Benko-Iseppon A.M."/>
        </authorList>
    </citation>
    <scope>NUCLEOTIDE SEQUENCE [LARGE SCALE GENOMIC DNA]</scope>
    <source>
        <tissue evidence="1">Leaves</tissue>
    </source>
</reference>
<keyword evidence="2" id="KW-1185">Reference proteome</keyword>
<dbReference type="InterPro" id="IPR029048">
    <property type="entry name" value="HSP70_C_sf"/>
</dbReference>
<protein>
    <submittedName>
        <fullName evidence="1">Uncharacterized protein</fullName>
    </submittedName>
</protein>
<dbReference type="Proteomes" id="UP001341840">
    <property type="component" value="Unassembled WGS sequence"/>
</dbReference>
<name>A0ABU6U5M7_9FABA</name>
<proteinExistence type="predicted"/>
<evidence type="ECO:0000313" key="1">
    <source>
        <dbReference type="EMBL" id="MED6155952.1"/>
    </source>
</evidence>
<dbReference type="Gene3D" id="1.20.1270.10">
    <property type="match status" value="1"/>
</dbReference>